<proteinExistence type="predicted"/>
<dbReference type="GO" id="GO:0042834">
    <property type="term" value="F:peptidoglycan binding"/>
    <property type="evidence" value="ECO:0007669"/>
    <property type="project" value="InterPro"/>
</dbReference>
<feature type="compositionally biased region" description="Low complexity" evidence="1">
    <location>
        <begin position="230"/>
        <end position="239"/>
    </location>
</feature>
<dbReference type="Gene3D" id="3.30.70.1070">
    <property type="entry name" value="Sporulation related repeat"/>
    <property type="match status" value="1"/>
</dbReference>
<evidence type="ECO:0000259" key="3">
    <source>
        <dbReference type="PROSITE" id="PS51724"/>
    </source>
</evidence>
<dbReference type="InterPro" id="IPR036680">
    <property type="entry name" value="SPOR-like_sf"/>
</dbReference>
<evidence type="ECO:0000313" key="4">
    <source>
        <dbReference type="EMBL" id="OUI84804.1"/>
    </source>
</evidence>
<gene>
    <name evidence="4" type="ORF">HK12_14075</name>
</gene>
<keyword evidence="2" id="KW-0472">Membrane</keyword>
<feature type="transmembrane region" description="Helical" evidence="2">
    <location>
        <begin position="67"/>
        <end position="88"/>
    </location>
</feature>
<keyword evidence="2" id="KW-0812">Transmembrane</keyword>
<feature type="compositionally biased region" description="Low complexity" evidence="1">
    <location>
        <begin position="36"/>
        <end position="48"/>
    </location>
</feature>
<evidence type="ECO:0000256" key="1">
    <source>
        <dbReference type="SAM" id="MobiDB-lite"/>
    </source>
</evidence>
<dbReference type="EMBL" id="JOMO01000009">
    <property type="protein sequence ID" value="OUI84804.1"/>
    <property type="molecule type" value="Genomic_DNA"/>
</dbReference>
<protein>
    <recommendedName>
        <fullName evidence="3">SPOR domain-containing protein</fullName>
    </recommendedName>
</protein>
<name>A0A252A5D2_9PROT</name>
<dbReference type="Proteomes" id="UP000194639">
    <property type="component" value="Unassembled WGS sequence"/>
</dbReference>
<feature type="region of interest" description="Disordered" evidence="1">
    <location>
        <begin position="119"/>
        <end position="142"/>
    </location>
</feature>
<accession>A0A252A5D2</accession>
<feature type="region of interest" description="Disordered" evidence="1">
    <location>
        <begin position="173"/>
        <end position="250"/>
    </location>
</feature>
<keyword evidence="2" id="KW-1133">Transmembrane helix</keyword>
<dbReference type="AlphaFoldDB" id="A0A252A5D2"/>
<feature type="compositionally biased region" description="Low complexity" evidence="1">
    <location>
        <begin position="173"/>
        <end position="190"/>
    </location>
</feature>
<evidence type="ECO:0000313" key="5">
    <source>
        <dbReference type="Proteomes" id="UP000194639"/>
    </source>
</evidence>
<sequence length="365" mass="36669">MMNDDAPEDRFPSDANRGRARERMSADYDDTPPRRSPAAGRTAPPAGGAVSQALSQFLNSDTGTRRLVYGAAGLGGLLLVGIGGWALVGHHQSGIPVLGPPPVAMRTKPVDPGGMQLDGVTMPEADDGQAHPVPAPEKPNPTALAAQYGQEAAKTDAATTAAAGAQPQAATTAAAGNAGQGAADSAAKGAEGQGGPTSPDGQAPAQAGADVAQPTTLPEAGSGSDDDSAAGDTAAAAAPPAAPARTVTPPKAVAKAPVAAAPSAPAKAVAEQLPPPSPVPAPTGGKYRVQLAALQSEAQAQQEWSRLKTRYPALFGDRTPVVEKIQRDNAVFYRLRVGGFASTAETRAFCSAVRERGLACAQVHQ</sequence>
<dbReference type="Pfam" id="PF05036">
    <property type="entry name" value="SPOR"/>
    <property type="match status" value="1"/>
</dbReference>
<organism evidence="4 5">
    <name type="scientific">Acetobacter orientalis</name>
    <dbReference type="NCBI Taxonomy" id="146474"/>
    <lineage>
        <taxon>Bacteria</taxon>
        <taxon>Pseudomonadati</taxon>
        <taxon>Pseudomonadota</taxon>
        <taxon>Alphaproteobacteria</taxon>
        <taxon>Acetobacterales</taxon>
        <taxon>Acetobacteraceae</taxon>
        <taxon>Acetobacter</taxon>
    </lineage>
</organism>
<dbReference type="InterPro" id="IPR007730">
    <property type="entry name" value="SPOR-like_dom"/>
</dbReference>
<feature type="domain" description="SPOR" evidence="3">
    <location>
        <begin position="281"/>
        <end position="365"/>
    </location>
</feature>
<feature type="compositionally biased region" description="Basic and acidic residues" evidence="1">
    <location>
        <begin position="8"/>
        <end position="26"/>
    </location>
</feature>
<reference evidence="4 5" key="1">
    <citation type="submission" date="2014-06" db="EMBL/GenBank/DDBJ databases">
        <authorList>
            <person name="Ju J."/>
            <person name="Zhang J."/>
        </authorList>
    </citation>
    <scope>NUCLEOTIDE SEQUENCE [LARGE SCALE GENOMIC DNA]</scope>
    <source>
        <strain evidence="4">DmW_045</strain>
    </source>
</reference>
<evidence type="ECO:0000256" key="2">
    <source>
        <dbReference type="SAM" id="Phobius"/>
    </source>
</evidence>
<dbReference type="SUPFAM" id="SSF110997">
    <property type="entry name" value="Sporulation related repeat"/>
    <property type="match status" value="1"/>
</dbReference>
<feature type="region of interest" description="Disordered" evidence="1">
    <location>
        <begin position="1"/>
        <end position="48"/>
    </location>
</feature>
<comment type="caution">
    <text evidence="4">The sequence shown here is derived from an EMBL/GenBank/DDBJ whole genome shotgun (WGS) entry which is preliminary data.</text>
</comment>
<dbReference type="PROSITE" id="PS51724">
    <property type="entry name" value="SPOR"/>
    <property type="match status" value="1"/>
</dbReference>